<name>A0AAV7R8H3_PLEWA</name>
<evidence type="ECO:0000313" key="2">
    <source>
        <dbReference type="Proteomes" id="UP001066276"/>
    </source>
</evidence>
<protein>
    <submittedName>
        <fullName evidence="1">Uncharacterized protein</fullName>
    </submittedName>
</protein>
<sequence>MFKPSARGGLKEDPALDGEGVIGDCDPCLDSTSSSIISGLVSEVAMSFVTRNSSASWDRTRRPILRALCCSDMRHSHPVI</sequence>
<comment type="caution">
    <text evidence="1">The sequence shown here is derived from an EMBL/GenBank/DDBJ whole genome shotgun (WGS) entry which is preliminary data.</text>
</comment>
<reference evidence="1" key="1">
    <citation type="journal article" date="2022" name="bioRxiv">
        <title>Sequencing and chromosome-scale assembly of the giantPleurodeles waltlgenome.</title>
        <authorList>
            <person name="Brown T."/>
            <person name="Elewa A."/>
            <person name="Iarovenko S."/>
            <person name="Subramanian E."/>
            <person name="Araus A.J."/>
            <person name="Petzold A."/>
            <person name="Susuki M."/>
            <person name="Suzuki K.-i.T."/>
            <person name="Hayashi T."/>
            <person name="Toyoda A."/>
            <person name="Oliveira C."/>
            <person name="Osipova E."/>
            <person name="Leigh N.D."/>
            <person name="Simon A."/>
            <person name="Yun M.H."/>
        </authorList>
    </citation>
    <scope>NUCLEOTIDE SEQUENCE</scope>
    <source>
        <strain evidence="1">20211129_DDA</strain>
        <tissue evidence="1">Liver</tissue>
    </source>
</reference>
<accession>A0AAV7R8H3</accession>
<keyword evidence="2" id="KW-1185">Reference proteome</keyword>
<gene>
    <name evidence="1" type="ORF">NDU88_001871</name>
</gene>
<organism evidence="1 2">
    <name type="scientific">Pleurodeles waltl</name>
    <name type="common">Iberian ribbed newt</name>
    <dbReference type="NCBI Taxonomy" id="8319"/>
    <lineage>
        <taxon>Eukaryota</taxon>
        <taxon>Metazoa</taxon>
        <taxon>Chordata</taxon>
        <taxon>Craniata</taxon>
        <taxon>Vertebrata</taxon>
        <taxon>Euteleostomi</taxon>
        <taxon>Amphibia</taxon>
        <taxon>Batrachia</taxon>
        <taxon>Caudata</taxon>
        <taxon>Salamandroidea</taxon>
        <taxon>Salamandridae</taxon>
        <taxon>Pleurodelinae</taxon>
        <taxon>Pleurodeles</taxon>
    </lineage>
</organism>
<dbReference type="AlphaFoldDB" id="A0AAV7R8H3"/>
<proteinExistence type="predicted"/>
<evidence type="ECO:0000313" key="1">
    <source>
        <dbReference type="EMBL" id="KAJ1149052.1"/>
    </source>
</evidence>
<dbReference type="EMBL" id="JANPWB010000009">
    <property type="protein sequence ID" value="KAJ1149052.1"/>
    <property type="molecule type" value="Genomic_DNA"/>
</dbReference>
<dbReference type="Proteomes" id="UP001066276">
    <property type="component" value="Chromosome 5"/>
</dbReference>